<dbReference type="AlphaFoldDB" id="A0AAV4NB19"/>
<sequence length="108" mass="12783">MSLVHEFKFYQNWKKMLKMTKNYRYKAEATKFSILANQTPRVATEKLLPLPGAENDPQREKERCCCSCASQLQSLRFSKECVRFGWSKEILQRLRTGTVRYSVQERPD</sequence>
<comment type="caution">
    <text evidence="1">The sequence shown here is derived from an EMBL/GenBank/DDBJ whole genome shotgun (WGS) entry which is preliminary data.</text>
</comment>
<keyword evidence="2" id="KW-1185">Reference proteome</keyword>
<name>A0AAV4NB19_CAEEX</name>
<protein>
    <submittedName>
        <fullName evidence="1">Uncharacterized protein</fullName>
    </submittedName>
</protein>
<proteinExistence type="predicted"/>
<dbReference type="Proteomes" id="UP001054945">
    <property type="component" value="Unassembled WGS sequence"/>
</dbReference>
<gene>
    <name evidence="1" type="ORF">CEXT_410831</name>
</gene>
<dbReference type="EMBL" id="BPLR01020655">
    <property type="protein sequence ID" value="GIX81111.1"/>
    <property type="molecule type" value="Genomic_DNA"/>
</dbReference>
<reference evidence="1 2" key="1">
    <citation type="submission" date="2021-06" db="EMBL/GenBank/DDBJ databases">
        <title>Caerostris extrusa draft genome.</title>
        <authorList>
            <person name="Kono N."/>
            <person name="Arakawa K."/>
        </authorList>
    </citation>
    <scope>NUCLEOTIDE SEQUENCE [LARGE SCALE GENOMIC DNA]</scope>
</reference>
<organism evidence="1 2">
    <name type="scientific">Caerostris extrusa</name>
    <name type="common">Bark spider</name>
    <name type="synonym">Caerostris bankana</name>
    <dbReference type="NCBI Taxonomy" id="172846"/>
    <lineage>
        <taxon>Eukaryota</taxon>
        <taxon>Metazoa</taxon>
        <taxon>Ecdysozoa</taxon>
        <taxon>Arthropoda</taxon>
        <taxon>Chelicerata</taxon>
        <taxon>Arachnida</taxon>
        <taxon>Araneae</taxon>
        <taxon>Araneomorphae</taxon>
        <taxon>Entelegynae</taxon>
        <taxon>Araneoidea</taxon>
        <taxon>Araneidae</taxon>
        <taxon>Caerostris</taxon>
    </lineage>
</organism>
<evidence type="ECO:0000313" key="1">
    <source>
        <dbReference type="EMBL" id="GIX81111.1"/>
    </source>
</evidence>
<evidence type="ECO:0000313" key="2">
    <source>
        <dbReference type="Proteomes" id="UP001054945"/>
    </source>
</evidence>
<accession>A0AAV4NB19</accession>